<proteinExistence type="predicted"/>
<evidence type="ECO:0000313" key="2">
    <source>
        <dbReference type="EMBL" id="GMT23478.1"/>
    </source>
</evidence>
<organism evidence="2 3">
    <name type="scientific">Pristionchus fissidentatus</name>
    <dbReference type="NCBI Taxonomy" id="1538716"/>
    <lineage>
        <taxon>Eukaryota</taxon>
        <taxon>Metazoa</taxon>
        <taxon>Ecdysozoa</taxon>
        <taxon>Nematoda</taxon>
        <taxon>Chromadorea</taxon>
        <taxon>Rhabditida</taxon>
        <taxon>Rhabditina</taxon>
        <taxon>Diplogasteromorpha</taxon>
        <taxon>Diplogasteroidea</taxon>
        <taxon>Neodiplogasteridae</taxon>
        <taxon>Pristionchus</taxon>
    </lineage>
</organism>
<accession>A0AAV5VVM2</accession>
<keyword evidence="1" id="KW-0812">Transmembrane</keyword>
<gene>
    <name evidence="2" type="ORF">PFISCL1PPCAC_14775</name>
</gene>
<feature type="transmembrane region" description="Helical" evidence="1">
    <location>
        <begin position="120"/>
        <end position="140"/>
    </location>
</feature>
<dbReference type="EMBL" id="BTSY01000004">
    <property type="protein sequence ID" value="GMT23478.1"/>
    <property type="molecule type" value="Genomic_DNA"/>
</dbReference>
<evidence type="ECO:0000313" key="3">
    <source>
        <dbReference type="Proteomes" id="UP001432322"/>
    </source>
</evidence>
<comment type="caution">
    <text evidence="2">The sequence shown here is derived from an EMBL/GenBank/DDBJ whole genome shotgun (WGS) entry which is preliminary data.</text>
</comment>
<evidence type="ECO:0000256" key="1">
    <source>
        <dbReference type="SAM" id="Phobius"/>
    </source>
</evidence>
<feature type="non-terminal residue" evidence="2">
    <location>
        <position position="1"/>
    </location>
</feature>
<reference evidence="2" key="1">
    <citation type="submission" date="2023-10" db="EMBL/GenBank/DDBJ databases">
        <title>Genome assembly of Pristionchus species.</title>
        <authorList>
            <person name="Yoshida K."/>
            <person name="Sommer R.J."/>
        </authorList>
    </citation>
    <scope>NUCLEOTIDE SEQUENCE</scope>
    <source>
        <strain evidence="2">RS5133</strain>
    </source>
</reference>
<dbReference type="AlphaFoldDB" id="A0AAV5VVM2"/>
<dbReference type="Proteomes" id="UP001432322">
    <property type="component" value="Unassembled WGS sequence"/>
</dbReference>
<keyword evidence="1" id="KW-0472">Membrane</keyword>
<protein>
    <submittedName>
        <fullName evidence="2">Uncharacterized protein</fullName>
    </submittedName>
</protein>
<keyword evidence="3" id="KW-1185">Reference proteome</keyword>
<keyword evidence="1" id="KW-1133">Transmembrane helix</keyword>
<sequence length="149" mass="16164">FSISTMDYVEFVRREFPHSNEPIFSSDSDASLTGSLTGSNASTEVSMSDVDVSSASSAVSLASLVSMNTQLKREMMNVHSQFRDDPALVRDLLCSYNELRKKSGRKSSGKTIGGLTKENLNTIAIFIAGCSIAMYIFALFTRPNGCKAV</sequence>
<name>A0AAV5VVM2_9BILA</name>